<organism evidence="1 2">
    <name type="scientific">Aspergillus sergii</name>
    <dbReference type="NCBI Taxonomy" id="1034303"/>
    <lineage>
        <taxon>Eukaryota</taxon>
        <taxon>Fungi</taxon>
        <taxon>Dikarya</taxon>
        <taxon>Ascomycota</taxon>
        <taxon>Pezizomycotina</taxon>
        <taxon>Eurotiomycetes</taxon>
        <taxon>Eurotiomycetidae</taxon>
        <taxon>Eurotiales</taxon>
        <taxon>Aspergillaceae</taxon>
        <taxon>Aspergillus</taxon>
        <taxon>Aspergillus subgen. Circumdati</taxon>
    </lineage>
</organism>
<gene>
    <name evidence="1" type="ORF">BDV39DRAFT_110734</name>
</gene>
<accession>A0A5N6X0P7</accession>
<dbReference type="AlphaFoldDB" id="A0A5N6X0P7"/>
<dbReference type="EMBL" id="ML741811">
    <property type="protein sequence ID" value="KAE8325130.1"/>
    <property type="molecule type" value="Genomic_DNA"/>
</dbReference>
<proteinExistence type="predicted"/>
<reference evidence="2" key="1">
    <citation type="submission" date="2019-04" db="EMBL/GenBank/DDBJ databases">
        <title>Friends and foes A comparative genomics studyof 23 Aspergillus species from section Flavi.</title>
        <authorList>
            <consortium name="DOE Joint Genome Institute"/>
            <person name="Kjaerbolling I."/>
            <person name="Vesth T."/>
            <person name="Frisvad J.C."/>
            <person name="Nybo J.L."/>
            <person name="Theobald S."/>
            <person name="Kildgaard S."/>
            <person name="Isbrandt T."/>
            <person name="Kuo A."/>
            <person name="Sato A."/>
            <person name="Lyhne E.K."/>
            <person name="Kogle M.E."/>
            <person name="Wiebenga A."/>
            <person name="Kun R.S."/>
            <person name="Lubbers R.J."/>
            <person name="Makela M.R."/>
            <person name="Barry K."/>
            <person name="Chovatia M."/>
            <person name="Clum A."/>
            <person name="Daum C."/>
            <person name="Haridas S."/>
            <person name="He G."/>
            <person name="LaButti K."/>
            <person name="Lipzen A."/>
            <person name="Mondo S."/>
            <person name="Riley R."/>
            <person name="Salamov A."/>
            <person name="Simmons B.A."/>
            <person name="Magnuson J.K."/>
            <person name="Henrissat B."/>
            <person name="Mortensen U.H."/>
            <person name="Larsen T.O."/>
            <person name="Devries R.P."/>
            <person name="Grigoriev I.V."/>
            <person name="Machida M."/>
            <person name="Baker S.E."/>
            <person name="Andersen M.R."/>
        </authorList>
    </citation>
    <scope>NUCLEOTIDE SEQUENCE [LARGE SCALE GENOMIC DNA]</scope>
    <source>
        <strain evidence="2">CBS 130017</strain>
    </source>
</reference>
<protein>
    <submittedName>
        <fullName evidence="1">Uncharacterized protein</fullName>
    </submittedName>
</protein>
<evidence type="ECO:0000313" key="1">
    <source>
        <dbReference type="EMBL" id="KAE8325130.1"/>
    </source>
</evidence>
<evidence type="ECO:0000313" key="2">
    <source>
        <dbReference type="Proteomes" id="UP000325945"/>
    </source>
</evidence>
<dbReference type="Proteomes" id="UP000325945">
    <property type="component" value="Unassembled WGS sequence"/>
</dbReference>
<name>A0A5N6X0P7_9EURO</name>
<sequence length="101" mass="11440">MVSGRVRIVSHFTFVSPLSFLCVTRLFPGRCILSLGFRCLILIAGVQVFSPSVGRFKRLSISLLVVLTRISLHKVERPSTHCFTELLSYDSQRRICIMPID</sequence>
<keyword evidence="2" id="KW-1185">Reference proteome</keyword>